<comment type="caution">
    <text evidence="2">The sequence shown here is derived from an EMBL/GenBank/DDBJ whole genome shotgun (WGS) entry which is preliminary data.</text>
</comment>
<feature type="region of interest" description="Disordered" evidence="1">
    <location>
        <begin position="105"/>
        <end position="126"/>
    </location>
</feature>
<proteinExistence type="predicted"/>
<evidence type="ECO:0000313" key="3">
    <source>
        <dbReference type="Proteomes" id="UP001066276"/>
    </source>
</evidence>
<dbReference type="EMBL" id="JANPWB010000002">
    <property type="protein sequence ID" value="KAJ1209979.1"/>
    <property type="molecule type" value="Genomic_DNA"/>
</dbReference>
<evidence type="ECO:0000313" key="2">
    <source>
        <dbReference type="EMBL" id="KAJ1209979.1"/>
    </source>
</evidence>
<dbReference type="Proteomes" id="UP001066276">
    <property type="component" value="Chromosome 1_2"/>
</dbReference>
<feature type="region of interest" description="Disordered" evidence="1">
    <location>
        <begin position="1"/>
        <end position="48"/>
    </location>
</feature>
<name>A0AAV7WD43_PLEWA</name>
<dbReference type="Gene3D" id="3.30.250.20">
    <property type="entry name" value="L1 transposable element, C-terminal domain"/>
    <property type="match status" value="1"/>
</dbReference>
<dbReference type="InterPro" id="IPR042566">
    <property type="entry name" value="L1_C"/>
</dbReference>
<evidence type="ECO:0000256" key="1">
    <source>
        <dbReference type="SAM" id="MobiDB-lite"/>
    </source>
</evidence>
<reference evidence="2" key="1">
    <citation type="journal article" date="2022" name="bioRxiv">
        <title>Sequencing and chromosome-scale assembly of the giantPleurodeles waltlgenome.</title>
        <authorList>
            <person name="Brown T."/>
            <person name="Elewa A."/>
            <person name="Iarovenko S."/>
            <person name="Subramanian E."/>
            <person name="Araus A.J."/>
            <person name="Petzold A."/>
            <person name="Susuki M."/>
            <person name="Suzuki K.-i.T."/>
            <person name="Hayashi T."/>
            <person name="Toyoda A."/>
            <person name="Oliveira C."/>
            <person name="Osipova E."/>
            <person name="Leigh N.D."/>
            <person name="Simon A."/>
            <person name="Yun M.H."/>
        </authorList>
    </citation>
    <scope>NUCLEOTIDE SEQUENCE</scope>
    <source>
        <strain evidence="2">20211129_DDA</strain>
        <tissue evidence="2">Liver</tissue>
    </source>
</reference>
<sequence length="126" mass="14392">MDGARAGHKCSAEDTAMRKSDKIQAKLQCESRKAQKMRSEGGRAPAEVQEARQQLLQCKQKLRDLKLEYNMLNPARLRVIVGGKALIFTDPQKLQLFIAKRETKGQRRNTQVAGEEKRTHRKAKMM</sequence>
<gene>
    <name evidence="2" type="ORF">NDU88_005348</name>
</gene>
<organism evidence="2 3">
    <name type="scientific">Pleurodeles waltl</name>
    <name type="common">Iberian ribbed newt</name>
    <dbReference type="NCBI Taxonomy" id="8319"/>
    <lineage>
        <taxon>Eukaryota</taxon>
        <taxon>Metazoa</taxon>
        <taxon>Chordata</taxon>
        <taxon>Craniata</taxon>
        <taxon>Vertebrata</taxon>
        <taxon>Euteleostomi</taxon>
        <taxon>Amphibia</taxon>
        <taxon>Batrachia</taxon>
        <taxon>Caudata</taxon>
        <taxon>Salamandroidea</taxon>
        <taxon>Salamandridae</taxon>
        <taxon>Pleurodelinae</taxon>
        <taxon>Pleurodeles</taxon>
    </lineage>
</organism>
<keyword evidence="3" id="KW-1185">Reference proteome</keyword>
<dbReference type="AlphaFoldDB" id="A0AAV7WD43"/>
<accession>A0AAV7WD43</accession>
<feature type="compositionally biased region" description="Basic and acidic residues" evidence="1">
    <location>
        <begin position="10"/>
        <end position="41"/>
    </location>
</feature>
<protein>
    <submittedName>
        <fullName evidence="2">Uncharacterized protein</fullName>
    </submittedName>
</protein>